<dbReference type="InterPro" id="IPR026045">
    <property type="entry name" value="Ferric-bd"/>
</dbReference>
<dbReference type="GO" id="GO:0030976">
    <property type="term" value="F:thiamine pyrophosphate binding"/>
    <property type="evidence" value="ECO:0007669"/>
    <property type="project" value="TreeGrafter"/>
</dbReference>
<dbReference type="GO" id="GO:0030975">
    <property type="term" value="F:thiamine binding"/>
    <property type="evidence" value="ECO:0007669"/>
    <property type="project" value="TreeGrafter"/>
</dbReference>
<dbReference type="Proteomes" id="UP000011705">
    <property type="component" value="Chromosome"/>
</dbReference>
<dbReference type="EMBL" id="AGDV01000015">
    <property type="protein sequence ID" value="EMB32025.1"/>
    <property type="molecule type" value="Genomic_DNA"/>
</dbReference>
<dbReference type="GO" id="GO:0015888">
    <property type="term" value="P:thiamine transport"/>
    <property type="evidence" value="ECO:0007669"/>
    <property type="project" value="TreeGrafter"/>
</dbReference>
<proteinExistence type="predicted"/>
<keyword evidence="1 2" id="KW-0732">Signal</keyword>
<dbReference type="GO" id="GO:0030288">
    <property type="term" value="C:outer membrane-bounded periplasmic space"/>
    <property type="evidence" value="ECO:0007669"/>
    <property type="project" value="TreeGrafter"/>
</dbReference>
<dbReference type="SUPFAM" id="SSF53850">
    <property type="entry name" value="Periplasmic binding protein-like II"/>
    <property type="match status" value="1"/>
</dbReference>
<dbReference type="PATRIC" id="fig|999432.5.peg.1874"/>
<evidence type="ECO:0000256" key="1">
    <source>
        <dbReference type="ARBA" id="ARBA00022729"/>
    </source>
</evidence>
<evidence type="ECO:0008006" key="4">
    <source>
        <dbReference type="Google" id="ProtNLM"/>
    </source>
</evidence>
<dbReference type="RefSeq" id="WP_002685050.1">
    <property type="nucleotide sequence ID" value="NZ_CM001795.1"/>
</dbReference>
<evidence type="ECO:0000256" key="2">
    <source>
        <dbReference type="SAM" id="SignalP"/>
    </source>
</evidence>
<dbReference type="AlphaFoldDB" id="A0A0E2E4Z6"/>
<sequence length="338" mass="36655">MKKIIFAALFLLLASTLVFAAGSSEKESKELSGKTLNVVATSAYKELFDAFTAKTNVKVEFLSMSSGEVLARTRAEGKSMADVWFGGGLDAFMAAKTDGLLENYVSPNSKDIPARYKDPDGAWIAKGITVVGFIGNKDVLAEKKLPMPKTWAELADPKYKGEVIMSDPAISGTSYGAVKGLLDLFGEEKGWAYWEKLNANIPFLGKRGKDPQEKTAQGEFAVGIIPADGKAFKLADDKNLTVVYPEDGIPWVPEGTAIFKSCPNLDAAKAFIDFMLTKEAQEIIARLDGKDSAQIVKPGVKGLSLGLPKDKLIKEDLSSFGKDRQRILDKFASLRPKN</sequence>
<protein>
    <recommendedName>
        <fullName evidence="4">ABC transporter periplasmic binding protein, thiB subfamily</fullName>
    </recommendedName>
</protein>
<feature type="signal peptide" evidence="2">
    <location>
        <begin position="1"/>
        <end position="20"/>
    </location>
</feature>
<accession>A0A0E2E4Z6</accession>
<name>A0A0E2E4Z6_TREDN</name>
<feature type="chain" id="PRO_5002393623" description="ABC transporter periplasmic binding protein, thiB subfamily" evidence="2">
    <location>
        <begin position="21"/>
        <end position="338"/>
    </location>
</feature>
<dbReference type="PANTHER" id="PTHR30006:SF2">
    <property type="entry name" value="ABC TRANSPORTER SUBSTRATE-BINDING PROTEIN"/>
    <property type="match status" value="1"/>
</dbReference>
<dbReference type="PANTHER" id="PTHR30006">
    <property type="entry name" value="THIAMINE-BINDING PERIPLASMIC PROTEIN-RELATED"/>
    <property type="match status" value="1"/>
</dbReference>
<dbReference type="Gene3D" id="3.40.190.10">
    <property type="entry name" value="Periplasmic binding protein-like II"/>
    <property type="match status" value="2"/>
</dbReference>
<organism evidence="3">
    <name type="scientific">Treponema denticola H-22</name>
    <dbReference type="NCBI Taxonomy" id="999432"/>
    <lineage>
        <taxon>Bacteria</taxon>
        <taxon>Pseudomonadati</taxon>
        <taxon>Spirochaetota</taxon>
        <taxon>Spirochaetia</taxon>
        <taxon>Spirochaetales</taxon>
        <taxon>Treponemataceae</taxon>
        <taxon>Treponema</taxon>
    </lineage>
</organism>
<dbReference type="HOGENOM" id="CLU_026974_0_1_12"/>
<evidence type="ECO:0000313" key="3">
    <source>
        <dbReference type="EMBL" id="EMB32025.1"/>
    </source>
</evidence>
<gene>
    <name evidence="3" type="ORF">HMPREF9726_01808</name>
</gene>
<dbReference type="Pfam" id="PF13343">
    <property type="entry name" value="SBP_bac_6"/>
    <property type="match status" value="1"/>
</dbReference>
<dbReference type="CDD" id="cd13544">
    <property type="entry name" value="PBP2_Fbp_like_1"/>
    <property type="match status" value="1"/>
</dbReference>
<dbReference type="PIRSF" id="PIRSF002825">
    <property type="entry name" value="CfbpA"/>
    <property type="match status" value="1"/>
</dbReference>
<reference evidence="3" key="1">
    <citation type="submission" date="2012-01" db="EMBL/GenBank/DDBJ databases">
        <title>The Genome Sequence of Treponema denticola H-22.</title>
        <authorList>
            <consortium name="The Broad Institute Genome Sequencing Platform"/>
            <person name="Earl A."/>
            <person name="Ward D."/>
            <person name="Feldgarden M."/>
            <person name="Gevers D."/>
            <person name="Blanton J.M."/>
            <person name="Fenno C.J."/>
            <person name="Baranova O.V."/>
            <person name="Mathney J."/>
            <person name="Dewhirst F.E."/>
            <person name="Izard J."/>
            <person name="Young S.K."/>
            <person name="Zeng Q."/>
            <person name="Gargeya S."/>
            <person name="Fitzgerald M."/>
            <person name="Haas B."/>
            <person name="Abouelleil A."/>
            <person name="Alvarado L."/>
            <person name="Arachchi H.M."/>
            <person name="Berlin A."/>
            <person name="Chapman S.B."/>
            <person name="Gearin G."/>
            <person name="Goldberg J."/>
            <person name="Griggs A."/>
            <person name="Gujja S."/>
            <person name="Hansen M."/>
            <person name="Heiman D."/>
            <person name="Howarth C."/>
            <person name="Larimer J."/>
            <person name="Lui A."/>
            <person name="MacDonald P.J.P."/>
            <person name="McCowen C."/>
            <person name="Montmayeur A."/>
            <person name="Murphy C."/>
            <person name="Neiman D."/>
            <person name="Pearson M."/>
            <person name="Priest M."/>
            <person name="Roberts A."/>
            <person name="Saif S."/>
            <person name="Shea T."/>
            <person name="Sisk P."/>
            <person name="Stolte C."/>
            <person name="Sykes S."/>
            <person name="Wortman J."/>
            <person name="Nusbaum C."/>
            <person name="Birren B."/>
        </authorList>
    </citation>
    <scope>NUCLEOTIDE SEQUENCE [LARGE SCALE GENOMIC DNA]</scope>
    <source>
        <strain evidence="3">H-22</strain>
    </source>
</reference>
<comment type="caution">
    <text evidence="3">The sequence shown here is derived from an EMBL/GenBank/DDBJ whole genome shotgun (WGS) entry which is preliminary data.</text>
</comment>